<dbReference type="PANTHER" id="PTHR13292">
    <property type="entry name" value="AUTOPHAGY-RELATED PROTEIN 101"/>
    <property type="match status" value="1"/>
</dbReference>
<evidence type="ECO:0000256" key="3">
    <source>
        <dbReference type="ARBA" id="ARBA00023006"/>
    </source>
</evidence>
<dbReference type="PANTHER" id="PTHR13292:SF0">
    <property type="entry name" value="AUTOPHAGY-RELATED PROTEIN 101"/>
    <property type="match status" value="1"/>
</dbReference>
<dbReference type="GO" id="GO:1990316">
    <property type="term" value="C:Atg1/ULK1 kinase complex"/>
    <property type="evidence" value="ECO:0007669"/>
    <property type="project" value="TreeGrafter"/>
</dbReference>
<evidence type="ECO:0000256" key="2">
    <source>
        <dbReference type="ARBA" id="ARBA00018874"/>
    </source>
</evidence>
<dbReference type="InterPro" id="IPR012445">
    <property type="entry name" value="ATG101"/>
</dbReference>
<evidence type="ECO:0000313" key="5">
    <source>
        <dbReference type="WBParaSite" id="nRc.2.0.1.t15340-RA"/>
    </source>
</evidence>
<dbReference type="AlphaFoldDB" id="A0A915INF4"/>
<reference evidence="5" key="1">
    <citation type="submission" date="2022-11" db="UniProtKB">
        <authorList>
            <consortium name="WormBaseParasite"/>
        </authorList>
    </citation>
    <scope>IDENTIFICATION</scope>
</reference>
<dbReference type="WBParaSite" id="nRc.2.0.1.t15340-RA">
    <property type="protein sequence ID" value="nRc.2.0.1.t15340-RA"/>
    <property type="gene ID" value="nRc.2.0.1.g15340"/>
</dbReference>
<dbReference type="Pfam" id="PF07855">
    <property type="entry name" value="ATG101"/>
    <property type="match status" value="1"/>
</dbReference>
<dbReference type="Proteomes" id="UP000887565">
    <property type="component" value="Unplaced"/>
</dbReference>
<evidence type="ECO:0000313" key="4">
    <source>
        <dbReference type="Proteomes" id="UP000887565"/>
    </source>
</evidence>
<accession>A0A915INF4</accession>
<dbReference type="GO" id="GO:0000045">
    <property type="term" value="P:autophagosome assembly"/>
    <property type="evidence" value="ECO:0007669"/>
    <property type="project" value="TreeGrafter"/>
</dbReference>
<keyword evidence="3" id="KW-0072">Autophagy</keyword>
<dbReference type="GO" id="GO:0019901">
    <property type="term" value="F:protein kinase binding"/>
    <property type="evidence" value="ECO:0007669"/>
    <property type="project" value="TreeGrafter"/>
</dbReference>
<proteinExistence type="inferred from homology"/>
<keyword evidence="4" id="KW-1185">Reference proteome</keyword>
<name>A0A915INF4_ROMCU</name>
<evidence type="ECO:0000256" key="1">
    <source>
        <dbReference type="ARBA" id="ARBA00007130"/>
    </source>
</evidence>
<sequence>MNAYSQKYELTLEGPQIEEAVAKSTLSIYVPTHDIANRIGSDSLDTANRILHYASDNEFYIGTLGTEDVDCDFIDLTYVRVNEDQIKRDVHNKIYNFKESLRQREGEKHGEIILQFFEKERGRLLDCVKPWELWILKLTVVRLNSESEHQMYRESVGEALSDIIFSICREINRPRYTPKMPKRQELPQVFDNSYSSFHPYLHKIVYDAANPSYGIGLSSAVSSTVSTVQGLLKMSLNK</sequence>
<dbReference type="GO" id="GO:0000407">
    <property type="term" value="C:phagophore assembly site"/>
    <property type="evidence" value="ECO:0007669"/>
    <property type="project" value="TreeGrafter"/>
</dbReference>
<comment type="similarity">
    <text evidence="1">Belongs to the ATG101 family.</text>
</comment>
<dbReference type="OMA" id="ELAMCVD"/>
<organism evidence="4 5">
    <name type="scientific">Romanomermis culicivorax</name>
    <name type="common">Nematode worm</name>
    <dbReference type="NCBI Taxonomy" id="13658"/>
    <lineage>
        <taxon>Eukaryota</taxon>
        <taxon>Metazoa</taxon>
        <taxon>Ecdysozoa</taxon>
        <taxon>Nematoda</taxon>
        <taxon>Enoplea</taxon>
        <taxon>Dorylaimia</taxon>
        <taxon>Mermithida</taxon>
        <taxon>Mermithoidea</taxon>
        <taxon>Mermithidae</taxon>
        <taxon>Romanomermis</taxon>
    </lineage>
</organism>
<protein>
    <recommendedName>
        <fullName evidence="2">Autophagy-related protein 101</fullName>
    </recommendedName>
</protein>